<dbReference type="InterPro" id="IPR025293">
    <property type="entry name" value="YfiR/HmsC-like"/>
</dbReference>
<dbReference type="RefSeq" id="WP_346750379.1">
    <property type="nucleotide sequence ID" value="NZ_JAUJEA010000001.1"/>
</dbReference>
<evidence type="ECO:0000313" key="2">
    <source>
        <dbReference type="EMBL" id="MDN5200354.1"/>
    </source>
</evidence>
<proteinExistence type="predicted"/>
<dbReference type="EMBL" id="JAUJEA010000001">
    <property type="protein sequence ID" value="MDN5200354.1"/>
    <property type="molecule type" value="Genomic_DNA"/>
</dbReference>
<sequence>MKKLKKKGMVAFLLSITITLFSFNTASPQAGIDVNAKTKAIFIYNFSKYVEWPQSALSENFRIGILGEYPNLLKELNNMASTKKRGFQSFEITNFSAVDQINQCQILYVDKNKSEEIENIIKKLNGTSTLLVTDKEGFALKGAAINLLYNQNKQKMEINTTTIEKYNLKVSSQLLALAIVVN</sequence>
<reference evidence="2" key="1">
    <citation type="submission" date="2023-06" db="EMBL/GenBank/DDBJ databases">
        <title>Genomic of Parafulvivirga corallium.</title>
        <authorList>
            <person name="Wang G."/>
        </authorList>
    </citation>
    <scope>NUCLEOTIDE SEQUENCE</scope>
    <source>
        <strain evidence="2">BMA10</strain>
    </source>
</reference>
<organism evidence="2 3">
    <name type="scientific">Splendidivirga corallicola</name>
    <dbReference type="NCBI Taxonomy" id="3051826"/>
    <lineage>
        <taxon>Bacteria</taxon>
        <taxon>Pseudomonadati</taxon>
        <taxon>Bacteroidota</taxon>
        <taxon>Cytophagia</taxon>
        <taxon>Cytophagales</taxon>
        <taxon>Splendidivirgaceae</taxon>
        <taxon>Splendidivirga</taxon>
    </lineage>
</organism>
<name>A0ABT8KJB2_9BACT</name>
<dbReference type="Pfam" id="PF13689">
    <property type="entry name" value="DUF4154"/>
    <property type="match status" value="1"/>
</dbReference>
<comment type="caution">
    <text evidence="2">The sequence shown here is derived from an EMBL/GenBank/DDBJ whole genome shotgun (WGS) entry which is preliminary data.</text>
</comment>
<dbReference type="Proteomes" id="UP001172082">
    <property type="component" value="Unassembled WGS sequence"/>
</dbReference>
<accession>A0ABT8KJB2</accession>
<keyword evidence="1" id="KW-0732">Signal</keyword>
<keyword evidence="3" id="KW-1185">Reference proteome</keyword>
<gene>
    <name evidence="2" type="ORF">QQ008_03255</name>
</gene>
<feature type="chain" id="PRO_5045998539" evidence="1">
    <location>
        <begin position="23"/>
        <end position="182"/>
    </location>
</feature>
<protein>
    <submittedName>
        <fullName evidence="2">YfiR family protein</fullName>
    </submittedName>
</protein>
<feature type="signal peptide" evidence="1">
    <location>
        <begin position="1"/>
        <end position="22"/>
    </location>
</feature>
<evidence type="ECO:0000256" key="1">
    <source>
        <dbReference type="SAM" id="SignalP"/>
    </source>
</evidence>
<evidence type="ECO:0000313" key="3">
    <source>
        <dbReference type="Proteomes" id="UP001172082"/>
    </source>
</evidence>